<proteinExistence type="predicted"/>
<dbReference type="AlphaFoldDB" id="A0A7U8C381"/>
<protein>
    <recommendedName>
        <fullName evidence="1">ABM domain-containing protein</fullName>
    </recommendedName>
</protein>
<sequence>MAKLTIVANIFAKPGKQALLATELQKLIPPTLAEPGCINYNLHQDNENPAHFMFFENWESRELWRDHMDSNHLKEYLKAVEGAVESFTVNEMAEIS</sequence>
<dbReference type="PANTHER" id="PTHR33336">
    <property type="entry name" value="QUINOL MONOOXYGENASE YGIN-RELATED"/>
    <property type="match status" value="1"/>
</dbReference>
<dbReference type="Gene3D" id="3.30.70.100">
    <property type="match status" value="1"/>
</dbReference>
<dbReference type="PANTHER" id="PTHR33336:SF3">
    <property type="entry name" value="ABM DOMAIN-CONTAINING PROTEIN"/>
    <property type="match status" value="1"/>
</dbReference>
<accession>A0A7U8C381</accession>
<dbReference type="GO" id="GO:0003824">
    <property type="term" value="F:catalytic activity"/>
    <property type="evidence" value="ECO:0007669"/>
    <property type="project" value="TreeGrafter"/>
</dbReference>
<dbReference type="OrthoDB" id="9812192at2"/>
<dbReference type="RefSeq" id="WP_007020350.1">
    <property type="nucleotide sequence ID" value="NZ_CH724125.1"/>
</dbReference>
<dbReference type="Proteomes" id="UP000002171">
    <property type="component" value="Unassembled WGS sequence"/>
</dbReference>
<dbReference type="EMBL" id="AAOW01000014">
    <property type="protein sequence ID" value="EAR60678.1"/>
    <property type="molecule type" value="Genomic_DNA"/>
</dbReference>
<name>A0A7U8C381_NEPCE</name>
<keyword evidence="3" id="KW-1185">Reference proteome</keyword>
<reference evidence="2 3" key="1">
    <citation type="submission" date="2006-02" db="EMBL/GenBank/DDBJ databases">
        <authorList>
            <person name="Pinhassi J."/>
            <person name="Pedros-Alio C."/>
            <person name="Ferriera S."/>
            <person name="Johnson J."/>
            <person name="Kravitz S."/>
            <person name="Halpern A."/>
            <person name="Remington K."/>
            <person name="Beeson K."/>
            <person name="Tran B."/>
            <person name="Rogers Y.-H."/>
            <person name="Friedman R."/>
            <person name="Venter J.C."/>
        </authorList>
    </citation>
    <scope>NUCLEOTIDE SEQUENCE [LARGE SCALE GENOMIC DNA]</scope>
    <source>
        <strain evidence="2 3">MED92</strain>
    </source>
</reference>
<feature type="domain" description="ABM" evidence="1">
    <location>
        <begin position="4"/>
        <end position="92"/>
    </location>
</feature>
<evidence type="ECO:0000313" key="2">
    <source>
        <dbReference type="EMBL" id="EAR60678.1"/>
    </source>
</evidence>
<gene>
    <name evidence="2" type="ORF">MED92_13423</name>
</gene>
<dbReference type="InterPro" id="IPR050744">
    <property type="entry name" value="AI-2_Isomerase_LsrG"/>
</dbReference>
<comment type="caution">
    <text evidence="2">The sequence shown here is derived from an EMBL/GenBank/DDBJ whole genome shotgun (WGS) entry which is preliminary data.</text>
</comment>
<dbReference type="SUPFAM" id="SSF54909">
    <property type="entry name" value="Dimeric alpha+beta barrel"/>
    <property type="match status" value="1"/>
</dbReference>
<dbReference type="PROSITE" id="PS51725">
    <property type="entry name" value="ABM"/>
    <property type="match status" value="1"/>
</dbReference>
<dbReference type="InterPro" id="IPR011008">
    <property type="entry name" value="Dimeric_a/b-barrel"/>
</dbReference>
<dbReference type="Pfam" id="PF03992">
    <property type="entry name" value="ABM"/>
    <property type="match status" value="1"/>
</dbReference>
<organism evidence="2 3">
    <name type="scientific">Neptuniibacter caesariensis</name>
    <dbReference type="NCBI Taxonomy" id="207954"/>
    <lineage>
        <taxon>Bacteria</taxon>
        <taxon>Pseudomonadati</taxon>
        <taxon>Pseudomonadota</taxon>
        <taxon>Gammaproteobacteria</taxon>
        <taxon>Oceanospirillales</taxon>
        <taxon>Oceanospirillaceae</taxon>
        <taxon>Neptuniibacter</taxon>
    </lineage>
</organism>
<dbReference type="InterPro" id="IPR007138">
    <property type="entry name" value="ABM_dom"/>
</dbReference>
<evidence type="ECO:0000313" key="3">
    <source>
        <dbReference type="Proteomes" id="UP000002171"/>
    </source>
</evidence>
<evidence type="ECO:0000259" key="1">
    <source>
        <dbReference type="PROSITE" id="PS51725"/>
    </source>
</evidence>